<organism evidence="2 3">
    <name type="scientific">Caenorhabditis tropicalis</name>
    <dbReference type="NCBI Taxonomy" id="1561998"/>
    <lineage>
        <taxon>Eukaryota</taxon>
        <taxon>Metazoa</taxon>
        <taxon>Ecdysozoa</taxon>
        <taxon>Nematoda</taxon>
        <taxon>Chromadorea</taxon>
        <taxon>Rhabditida</taxon>
        <taxon>Rhabditina</taxon>
        <taxon>Rhabditomorpha</taxon>
        <taxon>Rhabditoidea</taxon>
        <taxon>Rhabditidae</taxon>
        <taxon>Peloderinae</taxon>
        <taxon>Caenorhabditis</taxon>
    </lineage>
</organism>
<dbReference type="eggNOG" id="ENOG502T3I7">
    <property type="taxonomic scope" value="Eukaryota"/>
</dbReference>
<dbReference type="WBParaSite" id="Csp11.Scaffold630.g21266.t1">
    <property type="protein sequence ID" value="Csp11.Scaffold630.g21266.t1"/>
    <property type="gene ID" value="Csp11.Scaffold630.g21266"/>
</dbReference>
<name>A0A1I7V0T2_9PELO</name>
<dbReference type="InterPro" id="IPR012885">
    <property type="entry name" value="F-box_Sdz-33"/>
</dbReference>
<evidence type="ECO:0000259" key="1">
    <source>
        <dbReference type="Pfam" id="PF07735"/>
    </source>
</evidence>
<sequence length="261" mass="29725">MRIAYPGIMEVVCSDPMTAINIFLKHAKDLFNCKNTTYWLAADGVPDLAKFITETVNTDTSCKELMLIKNKKCQFIKPKDAICVLENCTTDVLFIGDEITPFEERPVTISCKFLYMASANFFDLANVLNSNCQRAIMREMIDRSPALMNSYLKEWINGEHSEMTNLLLIPGFFDFIEQELFDGIEKEVADKSRNMDDYVLVSIAIHPRNFSSSDCHSTGYVELILRGIKNASSRSMIFGEMMEPLLQYPAALNFLFFMFGV</sequence>
<dbReference type="Proteomes" id="UP000095282">
    <property type="component" value="Unplaced"/>
</dbReference>
<evidence type="ECO:0000313" key="3">
    <source>
        <dbReference type="WBParaSite" id="Csp11.Scaffold630.g21266.t1"/>
    </source>
</evidence>
<accession>A0A1I7V0T2</accession>
<dbReference type="Pfam" id="PF07735">
    <property type="entry name" value="FBA_2"/>
    <property type="match status" value="1"/>
</dbReference>
<proteinExistence type="predicted"/>
<feature type="domain" description="Sdz-33 F-box" evidence="1">
    <location>
        <begin position="112"/>
        <end position="166"/>
    </location>
</feature>
<dbReference type="AlphaFoldDB" id="A0A1I7V0T2"/>
<protein>
    <submittedName>
        <fullName evidence="3">FBA_2 domain-containing protein</fullName>
    </submittedName>
</protein>
<keyword evidence="2" id="KW-1185">Reference proteome</keyword>
<reference evidence="3" key="1">
    <citation type="submission" date="2016-11" db="UniProtKB">
        <authorList>
            <consortium name="WormBaseParasite"/>
        </authorList>
    </citation>
    <scope>IDENTIFICATION</scope>
</reference>
<evidence type="ECO:0000313" key="2">
    <source>
        <dbReference type="Proteomes" id="UP000095282"/>
    </source>
</evidence>